<feature type="transmembrane region" description="Helical" evidence="1">
    <location>
        <begin position="70"/>
        <end position="90"/>
    </location>
</feature>
<keyword evidence="1" id="KW-1133">Transmembrane helix</keyword>
<evidence type="ECO:0008006" key="4">
    <source>
        <dbReference type="Google" id="ProtNLM"/>
    </source>
</evidence>
<dbReference type="AlphaFoldDB" id="A0A4Y2JT07"/>
<accession>A0A4Y2JT07</accession>
<keyword evidence="1" id="KW-0812">Transmembrane</keyword>
<sequence>MNQPLYSFGSEFYLIQGKKEGGGLLSIEFTHLGMCPLVVLSIPIRISLFFLTNVRTTMQSNHSRFLTLSYYTSADILITCLLNFTLARFIRGEYCLYNKFTHVQKEDQASAERADNGRTRDNVQSNLNLPTFPPIEEAALLQAWRIFLQVNLWTGHVIDPIKWGWVATKHGLLPFTSTAVQDPQELFDSTACRCSKGCKNACGCRRQRMKSSPICFNCRGVSCTNVPEYIKNRPKLDEDVIISDNEAAEELLDEDANNDFEQVQFLQLTSPKYAKVQ</sequence>
<comment type="caution">
    <text evidence="2">The sequence shown here is derived from an EMBL/GenBank/DDBJ whole genome shotgun (WGS) entry which is preliminary data.</text>
</comment>
<feature type="transmembrane region" description="Helical" evidence="1">
    <location>
        <begin position="29"/>
        <end position="50"/>
    </location>
</feature>
<gene>
    <name evidence="2" type="ORF">AVEN_185298_1</name>
</gene>
<organism evidence="2 3">
    <name type="scientific">Araneus ventricosus</name>
    <name type="common">Orbweaver spider</name>
    <name type="synonym">Epeira ventricosa</name>
    <dbReference type="NCBI Taxonomy" id="182803"/>
    <lineage>
        <taxon>Eukaryota</taxon>
        <taxon>Metazoa</taxon>
        <taxon>Ecdysozoa</taxon>
        <taxon>Arthropoda</taxon>
        <taxon>Chelicerata</taxon>
        <taxon>Arachnida</taxon>
        <taxon>Araneae</taxon>
        <taxon>Araneomorphae</taxon>
        <taxon>Entelegynae</taxon>
        <taxon>Araneoidea</taxon>
        <taxon>Araneidae</taxon>
        <taxon>Araneus</taxon>
    </lineage>
</organism>
<dbReference type="EMBL" id="BGPR01003808">
    <property type="protein sequence ID" value="GBM92648.1"/>
    <property type="molecule type" value="Genomic_DNA"/>
</dbReference>
<name>A0A4Y2JT07_ARAVE</name>
<evidence type="ECO:0000313" key="3">
    <source>
        <dbReference type="Proteomes" id="UP000499080"/>
    </source>
</evidence>
<evidence type="ECO:0000313" key="2">
    <source>
        <dbReference type="EMBL" id="GBM92648.1"/>
    </source>
</evidence>
<protein>
    <recommendedName>
        <fullName evidence="4">Tesmin/TSO1-like CXC domain-containing protein</fullName>
    </recommendedName>
</protein>
<reference evidence="2 3" key="1">
    <citation type="journal article" date="2019" name="Sci. Rep.">
        <title>Orb-weaving spider Araneus ventricosus genome elucidates the spidroin gene catalogue.</title>
        <authorList>
            <person name="Kono N."/>
            <person name="Nakamura H."/>
            <person name="Ohtoshi R."/>
            <person name="Moran D.A.P."/>
            <person name="Shinohara A."/>
            <person name="Yoshida Y."/>
            <person name="Fujiwara M."/>
            <person name="Mori M."/>
            <person name="Tomita M."/>
            <person name="Arakawa K."/>
        </authorList>
    </citation>
    <scope>NUCLEOTIDE SEQUENCE [LARGE SCALE GENOMIC DNA]</scope>
</reference>
<dbReference type="Proteomes" id="UP000499080">
    <property type="component" value="Unassembled WGS sequence"/>
</dbReference>
<evidence type="ECO:0000256" key="1">
    <source>
        <dbReference type="SAM" id="Phobius"/>
    </source>
</evidence>
<proteinExistence type="predicted"/>
<keyword evidence="1" id="KW-0472">Membrane</keyword>
<keyword evidence="3" id="KW-1185">Reference proteome</keyword>